<dbReference type="InterPro" id="IPR013783">
    <property type="entry name" value="Ig-like_fold"/>
</dbReference>
<accession>A0ABP7TU97</accession>
<evidence type="ECO:0000313" key="2">
    <source>
        <dbReference type="Proteomes" id="UP001501353"/>
    </source>
</evidence>
<comment type="caution">
    <text evidence="1">The sequence shown here is derived from an EMBL/GenBank/DDBJ whole genome shotgun (WGS) entry which is preliminary data.</text>
</comment>
<dbReference type="EMBL" id="BAAAZE010000013">
    <property type="protein sequence ID" value="GAA4031120.1"/>
    <property type="molecule type" value="Genomic_DNA"/>
</dbReference>
<sequence length="186" mass="20457">MPLSLHVDYWNHIGWEDPFSRPLFTQRQRWLSDLAASRTVYTPEVFVGGRELRNWRGETAAMLRRINAQPARASIEITLGSVAGHHVPVAVKANSPLPANLSLYVALYENKLSSDVSRGENSGVRLHHDRVVREWIGPVALTRGSAAVTKVLDLPLSSRPDQMGVAAFVQSDQGEVLQALALPACS</sequence>
<dbReference type="Pfam" id="PF06764">
    <property type="entry name" value="DUF1223"/>
    <property type="match status" value="1"/>
</dbReference>
<name>A0ABP7TU97_9BURK</name>
<dbReference type="InterPro" id="IPR010634">
    <property type="entry name" value="DUF1223"/>
</dbReference>
<protein>
    <recommendedName>
        <fullName evidence="3">DUF1223 domain-containing protein</fullName>
    </recommendedName>
</protein>
<dbReference type="PANTHER" id="PTHR36057">
    <property type="match status" value="1"/>
</dbReference>
<reference evidence="2" key="1">
    <citation type="journal article" date="2019" name="Int. J. Syst. Evol. Microbiol.">
        <title>The Global Catalogue of Microorganisms (GCM) 10K type strain sequencing project: providing services to taxonomists for standard genome sequencing and annotation.</title>
        <authorList>
            <consortium name="The Broad Institute Genomics Platform"/>
            <consortium name="The Broad Institute Genome Sequencing Center for Infectious Disease"/>
            <person name="Wu L."/>
            <person name="Ma J."/>
        </authorList>
    </citation>
    <scope>NUCLEOTIDE SEQUENCE [LARGE SCALE GENOMIC DNA]</scope>
    <source>
        <strain evidence="2">JCM 16673</strain>
    </source>
</reference>
<gene>
    <name evidence="1" type="ORF">GCM10022212_32040</name>
</gene>
<evidence type="ECO:0000313" key="1">
    <source>
        <dbReference type="EMBL" id="GAA4031120.1"/>
    </source>
</evidence>
<dbReference type="InterPro" id="IPR036249">
    <property type="entry name" value="Thioredoxin-like_sf"/>
</dbReference>
<evidence type="ECO:0008006" key="3">
    <source>
        <dbReference type="Google" id="ProtNLM"/>
    </source>
</evidence>
<dbReference type="Proteomes" id="UP001501353">
    <property type="component" value="Unassembled WGS sequence"/>
</dbReference>
<dbReference type="PANTHER" id="PTHR36057:SF1">
    <property type="entry name" value="LIPOPROTEIN LIPID ATTACHMENT SITE-LIKE PROTEIN, PUTATIVE (DUF1223)-RELATED"/>
    <property type="match status" value="1"/>
</dbReference>
<keyword evidence="2" id="KW-1185">Reference proteome</keyword>
<dbReference type="SUPFAM" id="SSF52833">
    <property type="entry name" value="Thioredoxin-like"/>
    <property type="match status" value="1"/>
</dbReference>
<dbReference type="Gene3D" id="2.60.40.10">
    <property type="entry name" value="Immunoglobulins"/>
    <property type="match status" value="1"/>
</dbReference>
<organism evidence="1 2">
    <name type="scientific">Actimicrobium antarcticum</name>
    <dbReference type="NCBI Taxonomy" id="1051899"/>
    <lineage>
        <taxon>Bacteria</taxon>
        <taxon>Pseudomonadati</taxon>
        <taxon>Pseudomonadota</taxon>
        <taxon>Betaproteobacteria</taxon>
        <taxon>Burkholderiales</taxon>
        <taxon>Oxalobacteraceae</taxon>
        <taxon>Actimicrobium</taxon>
    </lineage>
</organism>
<proteinExistence type="predicted"/>